<dbReference type="KEGG" id="bspl:114869883"/>
<feature type="compositionally biased region" description="Basic and acidic residues" evidence="5">
    <location>
        <begin position="324"/>
        <end position="342"/>
    </location>
</feature>
<name>A0A6P7PBV6_BETSP</name>
<organism evidence="8 9">
    <name type="scientific">Betta splendens</name>
    <name type="common">Siamese fighting fish</name>
    <dbReference type="NCBI Taxonomy" id="158456"/>
    <lineage>
        <taxon>Eukaryota</taxon>
        <taxon>Metazoa</taxon>
        <taxon>Chordata</taxon>
        <taxon>Craniata</taxon>
        <taxon>Vertebrata</taxon>
        <taxon>Euteleostomi</taxon>
        <taxon>Actinopterygii</taxon>
        <taxon>Neopterygii</taxon>
        <taxon>Teleostei</taxon>
        <taxon>Neoteleostei</taxon>
        <taxon>Acanthomorphata</taxon>
        <taxon>Anabantaria</taxon>
        <taxon>Anabantiformes</taxon>
        <taxon>Anabantoidei</taxon>
        <taxon>Osphronemidae</taxon>
        <taxon>Betta</taxon>
    </lineage>
</organism>
<dbReference type="OrthoDB" id="447251at2759"/>
<feature type="compositionally biased region" description="Polar residues" evidence="5">
    <location>
        <begin position="346"/>
        <end position="355"/>
    </location>
</feature>
<keyword evidence="2 6" id="KW-0812">Transmembrane</keyword>
<dbReference type="SUPFAM" id="SSF81324">
    <property type="entry name" value="Voltage-gated potassium channels"/>
    <property type="match status" value="1"/>
</dbReference>
<dbReference type="InterPro" id="IPR003938">
    <property type="entry name" value="K_chnl_volt-dep_EAG/ELK/ERG"/>
</dbReference>
<sequence length="355" mass="39997">MKGQTGQRRNKPAFFPWKTPAEPLMPAGRAAEGKRSGFIVYHNSLAKTLWDVLILLATVYVGVCVPYNISFSTHHTLVSDIVVEVLFIIDIILNFCTSYEGKSGQVVYEARAVARKYIRTWFFVDLLAAVPYDFFYFFHISMTDFIHLVKIVRLLRLLRFFRKSYLHNSAIVLVILMSGFALLAHWIACVWVVIGLSELQSEESWSICWLQQLGKHLDTPYVNSTTGGPSQYSMYITALYFSLSSLTSVGFGNVSANTDAEKLFSICTMFIGALVFSTIFGSVTAILMRTFSHPSSNTAHVIKQESRRVQPSPSERTATCQQGTDDRPWDRKPASRGNERPKRSQAGGNLNKSWC</sequence>
<evidence type="ECO:0000313" key="8">
    <source>
        <dbReference type="Proteomes" id="UP000515150"/>
    </source>
</evidence>
<feature type="transmembrane region" description="Helical" evidence="6">
    <location>
        <begin position="263"/>
        <end position="288"/>
    </location>
</feature>
<dbReference type="InterPro" id="IPR050818">
    <property type="entry name" value="KCNH_animal-type"/>
</dbReference>
<feature type="region of interest" description="Disordered" evidence="5">
    <location>
        <begin position="1"/>
        <end position="21"/>
    </location>
</feature>
<evidence type="ECO:0000256" key="2">
    <source>
        <dbReference type="ARBA" id="ARBA00022692"/>
    </source>
</evidence>
<keyword evidence="4 6" id="KW-0472">Membrane</keyword>
<comment type="subcellular location">
    <subcellularLocation>
        <location evidence="1">Membrane</location>
        <topology evidence="1">Multi-pass membrane protein</topology>
    </subcellularLocation>
</comment>
<dbReference type="GO" id="GO:0005886">
    <property type="term" value="C:plasma membrane"/>
    <property type="evidence" value="ECO:0007669"/>
    <property type="project" value="TreeGrafter"/>
</dbReference>
<accession>A0A6P7PBV6</accession>
<dbReference type="GO" id="GO:0005249">
    <property type="term" value="F:voltage-gated potassium channel activity"/>
    <property type="evidence" value="ECO:0007669"/>
    <property type="project" value="InterPro"/>
</dbReference>
<dbReference type="Pfam" id="PF00520">
    <property type="entry name" value="Ion_trans"/>
    <property type="match status" value="1"/>
</dbReference>
<evidence type="ECO:0000256" key="5">
    <source>
        <dbReference type="SAM" id="MobiDB-lite"/>
    </source>
</evidence>
<evidence type="ECO:0000256" key="6">
    <source>
        <dbReference type="SAM" id="Phobius"/>
    </source>
</evidence>
<evidence type="ECO:0000256" key="3">
    <source>
        <dbReference type="ARBA" id="ARBA00022989"/>
    </source>
</evidence>
<evidence type="ECO:0000256" key="4">
    <source>
        <dbReference type="ARBA" id="ARBA00023136"/>
    </source>
</evidence>
<reference evidence="9" key="1">
    <citation type="submission" date="2025-08" db="UniProtKB">
        <authorList>
            <consortium name="RefSeq"/>
        </authorList>
    </citation>
    <scope>IDENTIFICATION</scope>
</reference>
<feature type="domain" description="Ion transport" evidence="7">
    <location>
        <begin position="48"/>
        <end position="286"/>
    </location>
</feature>
<dbReference type="Proteomes" id="UP000515150">
    <property type="component" value="Chromosome 14"/>
</dbReference>
<proteinExistence type="predicted"/>
<feature type="region of interest" description="Disordered" evidence="5">
    <location>
        <begin position="299"/>
        <end position="355"/>
    </location>
</feature>
<feature type="transmembrane region" description="Helical" evidence="6">
    <location>
        <begin position="170"/>
        <end position="194"/>
    </location>
</feature>
<feature type="transmembrane region" description="Helical" evidence="6">
    <location>
        <begin position="232"/>
        <end position="251"/>
    </location>
</feature>
<dbReference type="GO" id="GO:0042391">
    <property type="term" value="P:regulation of membrane potential"/>
    <property type="evidence" value="ECO:0007669"/>
    <property type="project" value="TreeGrafter"/>
</dbReference>
<keyword evidence="3 6" id="KW-1133">Transmembrane helix</keyword>
<feature type="compositionally biased region" description="Polar residues" evidence="5">
    <location>
        <begin position="309"/>
        <end position="323"/>
    </location>
</feature>
<evidence type="ECO:0000259" key="7">
    <source>
        <dbReference type="Pfam" id="PF00520"/>
    </source>
</evidence>
<dbReference type="Gene3D" id="1.10.287.70">
    <property type="match status" value="1"/>
</dbReference>
<dbReference type="PRINTS" id="PR01463">
    <property type="entry name" value="EAGCHANLFMLY"/>
</dbReference>
<dbReference type="RefSeq" id="XP_029030262.1">
    <property type="nucleotide sequence ID" value="XM_029174429.3"/>
</dbReference>
<evidence type="ECO:0000313" key="9">
    <source>
        <dbReference type="RefSeq" id="XP_029030262.1"/>
    </source>
</evidence>
<gene>
    <name evidence="9" type="primary">LOC114869883</name>
</gene>
<keyword evidence="8" id="KW-1185">Reference proteome</keyword>
<dbReference type="GeneID" id="114869883"/>
<evidence type="ECO:0000256" key="1">
    <source>
        <dbReference type="ARBA" id="ARBA00004141"/>
    </source>
</evidence>
<dbReference type="PANTHER" id="PTHR10217:SF637">
    <property type="entry name" value="EAG-LIKE K[+] CHANNEL, ISOFORM A"/>
    <property type="match status" value="1"/>
</dbReference>
<dbReference type="PANTHER" id="PTHR10217">
    <property type="entry name" value="VOLTAGE AND LIGAND GATED POTASSIUM CHANNEL"/>
    <property type="match status" value="1"/>
</dbReference>
<feature type="transmembrane region" description="Helical" evidence="6">
    <location>
        <begin position="49"/>
        <end position="69"/>
    </location>
</feature>
<dbReference type="InterPro" id="IPR005821">
    <property type="entry name" value="Ion_trans_dom"/>
</dbReference>
<dbReference type="InParanoid" id="A0A6P7PBV6"/>
<dbReference type="AlphaFoldDB" id="A0A6P7PBV6"/>
<protein>
    <submittedName>
        <fullName evidence="9">Potassium voltage-gated channel subfamily H member 4-like</fullName>
    </submittedName>
</protein>